<dbReference type="PANTHER" id="PTHR47990">
    <property type="entry name" value="2-OXOGLUTARATE (2OG) AND FE(II)-DEPENDENT OXYGENASE SUPERFAMILY PROTEIN-RELATED"/>
    <property type="match status" value="1"/>
</dbReference>
<keyword evidence="5" id="KW-1185">Reference proteome</keyword>
<dbReference type="PRINTS" id="PR00682">
    <property type="entry name" value="IPNSYNTHASE"/>
</dbReference>
<evidence type="ECO:0000256" key="1">
    <source>
        <dbReference type="ARBA" id="ARBA00008056"/>
    </source>
</evidence>
<dbReference type="InterPro" id="IPR044861">
    <property type="entry name" value="IPNS-like_FE2OG_OXY"/>
</dbReference>
<feature type="domain" description="Fe2OG dioxygenase" evidence="3">
    <location>
        <begin position="189"/>
        <end position="286"/>
    </location>
</feature>
<dbReference type="GO" id="GO:0016491">
    <property type="term" value="F:oxidoreductase activity"/>
    <property type="evidence" value="ECO:0007669"/>
    <property type="project" value="UniProtKB-KW"/>
</dbReference>
<dbReference type="PROSITE" id="PS51471">
    <property type="entry name" value="FE2OG_OXY"/>
    <property type="match status" value="1"/>
</dbReference>
<dbReference type="AlphaFoldDB" id="A0A9P4HNG4"/>
<protein>
    <submittedName>
        <fullName evidence="4">Oxidoreductase</fullName>
    </submittedName>
</protein>
<dbReference type="Proteomes" id="UP000799776">
    <property type="component" value="Unassembled WGS sequence"/>
</dbReference>
<keyword evidence="2" id="KW-0408">Iron</keyword>
<dbReference type="SUPFAM" id="SSF51197">
    <property type="entry name" value="Clavaminate synthase-like"/>
    <property type="match status" value="1"/>
</dbReference>
<dbReference type="OrthoDB" id="288590at2759"/>
<reference evidence="4" key="1">
    <citation type="journal article" date="2020" name="Stud. Mycol.">
        <title>101 Dothideomycetes genomes: a test case for predicting lifestyles and emergence of pathogens.</title>
        <authorList>
            <person name="Haridas S."/>
            <person name="Albert R."/>
            <person name="Binder M."/>
            <person name="Bloem J."/>
            <person name="Labutti K."/>
            <person name="Salamov A."/>
            <person name="Andreopoulos B."/>
            <person name="Baker S."/>
            <person name="Barry K."/>
            <person name="Bills G."/>
            <person name="Bluhm B."/>
            <person name="Cannon C."/>
            <person name="Castanera R."/>
            <person name="Culley D."/>
            <person name="Daum C."/>
            <person name="Ezra D."/>
            <person name="Gonzalez J."/>
            <person name="Henrissat B."/>
            <person name="Kuo A."/>
            <person name="Liang C."/>
            <person name="Lipzen A."/>
            <person name="Lutzoni F."/>
            <person name="Magnuson J."/>
            <person name="Mondo S."/>
            <person name="Nolan M."/>
            <person name="Ohm R."/>
            <person name="Pangilinan J."/>
            <person name="Park H.-J."/>
            <person name="Ramirez L."/>
            <person name="Alfaro M."/>
            <person name="Sun H."/>
            <person name="Tritt A."/>
            <person name="Yoshinaga Y."/>
            <person name="Zwiers L.-H."/>
            <person name="Turgeon B."/>
            <person name="Goodwin S."/>
            <person name="Spatafora J."/>
            <person name="Crous P."/>
            <person name="Grigoriev I."/>
        </authorList>
    </citation>
    <scope>NUCLEOTIDE SEQUENCE</scope>
    <source>
        <strain evidence="4">CBS 121410</strain>
    </source>
</reference>
<dbReference type="GO" id="GO:0044283">
    <property type="term" value="P:small molecule biosynthetic process"/>
    <property type="evidence" value="ECO:0007669"/>
    <property type="project" value="UniProtKB-ARBA"/>
</dbReference>
<gene>
    <name evidence="4" type="ORF">K490DRAFT_48083</name>
</gene>
<dbReference type="InterPro" id="IPR050231">
    <property type="entry name" value="Iron_ascorbate_oxido_reductase"/>
</dbReference>
<dbReference type="Pfam" id="PF14226">
    <property type="entry name" value="DIOX_N"/>
    <property type="match status" value="1"/>
</dbReference>
<dbReference type="InterPro" id="IPR027443">
    <property type="entry name" value="IPNS-like_sf"/>
</dbReference>
<evidence type="ECO:0000313" key="5">
    <source>
        <dbReference type="Proteomes" id="UP000799776"/>
    </source>
</evidence>
<dbReference type="EMBL" id="ML978736">
    <property type="protein sequence ID" value="KAF2084925.1"/>
    <property type="molecule type" value="Genomic_DNA"/>
</dbReference>
<evidence type="ECO:0000313" key="4">
    <source>
        <dbReference type="EMBL" id="KAF2084925.1"/>
    </source>
</evidence>
<dbReference type="InterPro" id="IPR026992">
    <property type="entry name" value="DIOX_N"/>
</dbReference>
<keyword evidence="2" id="KW-0560">Oxidoreductase</keyword>
<accession>A0A9P4HNG4</accession>
<dbReference type="GO" id="GO:0046872">
    <property type="term" value="F:metal ion binding"/>
    <property type="evidence" value="ECO:0007669"/>
    <property type="project" value="UniProtKB-KW"/>
</dbReference>
<keyword evidence="2" id="KW-0479">Metal-binding</keyword>
<organism evidence="4 5">
    <name type="scientific">Saccharata proteae CBS 121410</name>
    <dbReference type="NCBI Taxonomy" id="1314787"/>
    <lineage>
        <taxon>Eukaryota</taxon>
        <taxon>Fungi</taxon>
        <taxon>Dikarya</taxon>
        <taxon>Ascomycota</taxon>
        <taxon>Pezizomycotina</taxon>
        <taxon>Dothideomycetes</taxon>
        <taxon>Dothideomycetes incertae sedis</taxon>
        <taxon>Botryosphaeriales</taxon>
        <taxon>Saccharataceae</taxon>
        <taxon>Saccharata</taxon>
    </lineage>
</organism>
<evidence type="ECO:0000259" key="3">
    <source>
        <dbReference type="PROSITE" id="PS51471"/>
    </source>
</evidence>
<comment type="caution">
    <text evidence="4">The sequence shown here is derived from an EMBL/GenBank/DDBJ whole genome shotgun (WGS) entry which is preliminary data.</text>
</comment>
<proteinExistence type="inferred from homology"/>
<evidence type="ECO:0000256" key="2">
    <source>
        <dbReference type="RuleBase" id="RU003682"/>
    </source>
</evidence>
<sequence>MPYSFVIDSPKALPTIDLGPFLKPENFSNDERKSGLQLIRQACLNHGFFIVTGHGIPRHLQEQILEQARLFFNLPSGEKERLSEKISFGASHRGYQAVRGEALQNDKPPDLKEGFQMGVEKDPSHPDCLAKRMLTGPNVWPEALGLSFSRCMEQYFDAMRNLQDEMMRIVALTLNVDFDKTFGAFCDDSLRGLRLLHYPPQPDETLGAGAHTDFGALTLLLTDGVAGLQIYEDGNWMDVTTEPGTYIVNLGDMMKQMTAGLYKSSLHRVINKSGVSRYSVPCFLDGNLDFAIRPVVEGPDTVQDELTVEQHMMERFGSARDRVNGEVV</sequence>
<dbReference type="Gene3D" id="2.60.120.330">
    <property type="entry name" value="B-lactam Antibiotic, Isopenicillin N Synthase, Chain"/>
    <property type="match status" value="1"/>
</dbReference>
<name>A0A9P4HNG4_9PEZI</name>
<dbReference type="Pfam" id="PF03171">
    <property type="entry name" value="2OG-FeII_Oxy"/>
    <property type="match status" value="1"/>
</dbReference>
<comment type="similarity">
    <text evidence="1 2">Belongs to the iron/ascorbate-dependent oxidoreductase family.</text>
</comment>
<dbReference type="InterPro" id="IPR005123">
    <property type="entry name" value="Oxoglu/Fe-dep_dioxygenase_dom"/>
</dbReference>